<comment type="caution">
    <text evidence="1">The sequence shown here is derived from an EMBL/GenBank/DDBJ whole genome shotgun (WGS) entry which is preliminary data.</text>
</comment>
<dbReference type="EMBL" id="JAZHXJ010000006">
    <property type="protein sequence ID" value="KAL1883796.1"/>
    <property type="molecule type" value="Genomic_DNA"/>
</dbReference>
<accession>A0ABR3Y789</accession>
<proteinExistence type="predicted"/>
<organism evidence="1 2">
    <name type="scientific">Phialemonium thermophilum</name>
    <dbReference type="NCBI Taxonomy" id="223376"/>
    <lineage>
        <taxon>Eukaryota</taxon>
        <taxon>Fungi</taxon>
        <taxon>Dikarya</taxon>
        <taxon>Ascomycota</taxon>
        <taxon>Pezizomycotina</taxon>
        <taxon>Sordariomycetes</taxon>
        <taxon>Sordariomycetidae</taxon>
        <taxon>Cephalothecales</taxon>
        <taxon>Cephalothecaceae</taxon>
        <taxon>Phialemonium</taxon>
    </lineage>
</organism>
<keyword evidence="2" id="KW-1185">Reference proteome</keyword>
<dbReference type="Proteomes" id="UP001586593">
    <property type="component" value="Unassembled WGS sequence"/>
</dbReference>
<sequence>MMGCDEPNNDDVERMGIWSCPAVDNCSSGSQRSVGGSSGDQFSSLVFRLPFYGVGGLAVRYMDLGGHRWVPLNLLRTQIGSAHDQRLGRMGGVADNGWVENLTSPWSRWANGKELRVFRKNRQSFKGKVRHGVLCQGECLNKSGTKQTLVTFLF</sequence>
<reference evidence="1 2" key="1">
    <citation type="journal article" date="2024" name="Commun. Biol.">
        <title>Comparative genomic analysis of thermophilic fungi reveals convergent evolutionary adaptations and gene losses.</title>
        <authorList>
            <person name="Steindorff A.S."/>
            <person name="Aguilar-Pontes M.V."/>
            <person name="Robinson A.J."/>
            <person name="Andreopoulos B."/>
            <person name="LaButti K."/>
            <person name="Kuo A."/>
            <person name="Mondo S."/>
            <person name="Riley R."/>
            <person name="Otillar R."/>
            <person name="Haridas S."/>
            <person name="Lipzen A."/>
            <person name="Grimwood J."/>
            <person name="Schmutz J."/>
            <person name="Clum A."/>
            <person name="Reid I.D."/>
            <person name="Moisan M.C."/>
            <person name="Butler G."/>
            <person name="Nguyen T.T.M."/>
            <person name="Dewar K."/>
            <person name="Conant G."/>
            <person name="Drula E."/>
            <person name="Henrissat B."/>
            <person name="Hansel C."/>
            <person name="Singer S."/>
            <person name="Hutchinson M.I."/>
            <person name="de Vries R.P."/>
            <person name="Natvig D.O."/>
            <person name="Powell A.J."/>
            <person name="Tsang A."/>
            <person name="Grigoriev I.V."/>
        </authorList>
    </citation>
    <scope>NUCLEOTIDE SEQUENCE [LARGE SCALE GENOMIC DNA]</scope>
    <source>
        <strain evidence="1 2">ATCC 24622</strain>
    </source>
</reference>
<evidence type="ECO:0000313" key="2">
    <source>
        <dbReference type="Proteomes" id="UP001586593"/>
    </source>
</evidence>
<evidence type="ECO:0000313" key="1">
    <source>
        <dbReference type="EMBL" id="KAL1883796.1"/>
    </source>
</evidence>
<gene>
    <name evidence="1" type="ORF">VTK73DRAFT_8332</name>
</gene>
<protein>
    <submittedName>
        <fullName evidence="1">Uncharacterized protein</fullName>
    </submittedName>
</protein>
<name>A0ABR3Y789_9PEZI</name>